<feature type="region of interest" description="Disordered" evidence="1">
    <location>
        <begin position="1"/>
        <end position="26"/>
    </location>
</feature>
<sequence length="233" mass="26078">MPPSPTLAQGPRSLSPPKGSPVHGEGKISLRVDQPVEGCAMMTHAFFRSGDGDIDDKDVDMQFHWYRSSMRRACANSECTRHTSDGAGNVLLLVAKIDPECFRLAWHKHKQLHDTQALVEAQVKEGDDFPWKSQLHNMEAFCPLPKESWVKVQEENRSYTPSAEDVGHVIRVKCKATKRAGGGVLTKTVDTGIVLPFPPMPPRRQMLANVNEELLTPRLRQIGVFRVLTYNIL</sequence>
<reference evidence="2 3" key="1">
    <citation type="journal article" date="2017" name="Genome Biol. Evol.">
        <title>Phytophthora megakarya and P. palmivora, closely related causal agents of cacao black pod rot, underwent increases in genome sizes and gene numbers by different mechanisms.</title>
        <authorList>
            <person name="Ali S.S."/>
            <person name="Shao J."/>
            <person name="Lary D.J."/>
            <person name="Kronmiller B."/>
            <person name="Shen D."/>
            <person name="Strem M.D."/>
            <person name="Amoako-Attah I."/>
            <person name="Akrofi A.Y."/>
            <person name="Begoude B.A."/>
            <person name="Ten Hoopen G.M."/>
            <person name="Coulibaly K."/>
            <person name="Kebe B.I."/>
            <person name="Melnick R.L."/>
            <person name="Guiltinan M.J."/>
            <person name="Tyler B.M."/>
            <person name="Meinhardt L.W."/>
            <person name="Bailey B.A."/>
        </authorList>
    </citation>
    <scope>NUCLEOTIDE SEQUENCE [LARGE SCALE GENOMIC DNA]</scope>
    <source>
        <strain evidence="3">sbr112.9</strain>
    </source>
</reference>
<keyword evidence="3" id="KW-1185">Reference proteome</keyword>
<evidence type="ECO:0000256" key="1">
    <source>
        <dbReference type="SAM" id="MobiDB-lite"/>
    </source>
</evidence>
<dbReference type="OrthoDB" id="10388893at2759"/>
<dbReference type="Proteomes" id="UP000237271">
    <property type="component" value="Unassembled WGS sequence"/>
</dbReference>
<proteinExistence type="predicted"/>
<dbReference type="EMBL" id="NCKW01015346">
    <property type="protein sequence ID" value="POM63093.1"/>
    <property type="molecule type" value="Genomic_DNA"/>
</dbReference>
<name>A0A2P4XC15_9STRA</name>
<evidence type="ECO:0000313" key="3">
    <source>
        <dbReference type="Proteomes" id="UP000237271"/>
    </source>
</evidence>
<comment type="caution">
    <text evidence="2">The sequence shown here is derived from an EMBL/GenBank/DDBJ whole genome shotgun (WGS) entry which is preliminary data.</text>
</comment>
<evidence type="ECO:0000313" key="2">
    <source>
        <dbReference type="EMBL" id="POM63093.1"/>
    </source>
</evidence>
<gene>
    <name evidence="2" type="ORF">PHPALM_27667</name>
</gene>
<organism evidence="2 3">
    <name type="scientific">Phytophthora palmivora</name>
    <dbReference type="NCBI Taxonomy" id="4796"/>
    <lineage>
        <taxon>Eukaryota</taxon>
        <taxon>Sar</taxon>
        <taxon>Stramenopiles</taxon>
        <taxon>Oomycota</taxon>
        <taxon>Peronosporomycetes</taxon>
        <taxon>Peronosporales</taxon>
        <taxon>Peronosporaceae</taxon>
        <taxon>Phytophthora</taxon>
    </lineage>
</organism>
<protein>
    <submittedName>
        <fullName evidence="2">Carbon catabolite repressor protein</fullName>
    </submittedName>
</protein>
<feature type="non-terminal residue" evidence="2">
    <location>
        <position position="233"/>
    </location>
</feature>
<dbReference type="AlphaFoldDB" id="A0A2P4XC15"/>
<accession>A0A2P4XC15</accession>